<feature type="region of interest" description="Disordered" evidence="1">
    <location>
        <begin position="1"/>
        <end position="36"/>
    </location>
</feature>
<name>A0A9X3IQJ1_9GAMM</name>
<comment type="caution">
    <text evidence="2">The sequence shown here is derived from an EMBL/GenBank/DDBJ whole genome shotgun (WGS) entry which is preliminary data.</text>
</comment>
<organism evidence="2 3">
    <name type="scientific">Parathalassolituus penaei</name>
    <dbReference type="NCBI Taxonomy" id="2997323"/>
    <lineage>
        <taxon>Bacteria</taxon>
        <taxon>Pseudomonadati</taxon>
        <taxon>Pseudomonadota</taxon>
        <taxon>Gammaproteobacteria</taxon>
        <taxon>Oceanospirillales</taxon>
        <taxon>Oceanospirillaceae</taxon>
        <taxon>Parathalassolituus</taxon>
    </lineage>
</organism>
<evidence type="ECO:0000256" key="1">
    <source>
        <dbReference type="SAM" id="MobiDB-lite"/>
    </source>
</evidence>
<evidence type="ECO:0000313" key="2">
    <source>
        <dbReference type="EMBL" id="MCY0964222.1"/>
    </source>
</evidence>
<protein>
    <submittedName>
        <fullName evidence="2">Uncharacterized protein</fullName>
    </submittedName>
</protein>
<dbReference type="RefSeq" id="WP_283172440.1">
    <property type="nucleotide sequence ID" value="NZ_JAPNOA010000016.1"/>
</dbReference>
<dbReference type="EMBL" id="JAPNOA010000016">
    <property type="protein sequence ID" value="MCY0964222.1"/>
    <property type="molecule type" value="Genomic_DNA"/>
</dbReference>
<evidence type="ECO:0000313" key="3">
    <source>
        <dbReference type="Proteomes" id="UP001150830"/>
    </source>
</evidence>
<reference evidence="2" key="1">
    <citation type="submission" date="2022-11" db="EMBL/GenBank/DDBJ databases">
        <title>Parathalassolutuus dongxingensis gen. nov., sp. nov., a novel member of family Oceanospirillaceae isolated from a coastal shrimp pond in Guangxi, China.</title>
        <authorList>
            <person name="Chen H."/>
        </authorList>
    </citation>
    <scope>NUCLEOTIDE SEQUENCE</scope>
    <source>
        <strain evidence="2">G-43</strain>
    </source>
</reference>
<proteinExistence type="predicted"/>
<gene>
    <name evidence="2" type="ORF">OUO13_03415</name>
</gene>
<dbReference type="Proteomes" id="UP001150830">
    <property type="component" value="Unassembled WGS sequence"/>
</dbReference>
<keyword evidence="3" id="KW-1185">Reference proteome</keyword>
<sequence length="57" mass="7022">MSQTFDEHDIDDFDERPMMRKARQRSEDYDKKRRRAESILEQARLRELLGFDVDYPD</sequence>
<accession>A0A9X3IQJ1</accession>
<dbReference type="AlphaFoldDB" id="A0A9X3IQJ1"/>